<organism evidence="5 6">
    <name type="scientific">Macrostomum lignano</name>
    <dbReference type="NCBI Taxonomy" id="282301"/>
    <lineage>
        <taxon>Eukaryota</taxon>
        <taxon>Metazoa</taxon>
        <taxon>Spiralia</taxon>
        <taxon>Lophotrochozoa</taxon>
        <taxon>Platyhelminthes</taxon>
        <taxon>Rhabditophora</taxon>
        <taxon>Macrostomorpha</taxon>
        <taxon>Macrostomida</taxon>
        <taxon>Macrostomidae</taxon>
        <taxon>Macrostomum</taxon>
    </lineage>
</organism>
<dbReference type="GO" id="GO:0005506">
    <property type="term" value="F:iron ion binding"/>
    <property type="evidence" value="ECO:0007669"/>
    <property type="project" value="InterPro"/>
</dbReference>
<dbReference type="OrthoDB" id="6141508at2759"/>
<dbReference type="STRING" id="282301.A0A267EZD2"/>
<dbReference type="AlphaFoldDB" id="A0A267EZD2"/>
<dbReference type="InterPro" id="IPR002401">
    <property type="entry name" value="Cyt_P450_E_grp-I"/>
</dbReference>
<dbReference type="PANTHER" id="PTHR24300:SF375">
    <property type="entry name" value="CYTOCHROME P450 FAMILY"/>
    <property type="match status" value="1"/>
</dbReference>
<name>A0A267EZD2_9PLAT</name>
<comment type="caution">
    <text evidence="5">The sequence shown here is derived from an EMBL/GenBank/DDBJ whole genome shotgun (WGS) entry which is preliminary data.</text>
</comment>
<comment type="similarity">
    <text evidence="1">Belongs to the cytochrome P450 family.</text>
</comment>
<dbReference type="Proteomes" id="UP000215902">
    <property type="component" value="Unassembled WGS sequence"/>
</dbReference>
<dbReference type="Pfam" id="PF00067">
    <property type="entry name" value="p450"/>
    <property type="match status" value="1"/>
</dbReference>
<reference evidence="5 6" key="1">
    <citation type="submission" date="2017-06" db="EMBL/GenBank/DDBJ databases">
        <title>A platform for efficient transgenesis in Macrostomum lignano, a flatworm model organism for stem cell research.</title>
        <authorList>
            <person name="Berezikov E."/>
        </authorList>
    </citation>
    <scope>NUCLEOTIDE SEQUENCE [LARGE SCALE GENOMIC DNA]</scope>
    <source>
        <strain evidence="5">DV1</strain>
        <tissue evidence="5">Whole organism</tissue>
    </source>
</reference>
<evidence type="ECO:0000256" key="4">
    <source>
        <dbReference type="PIRSR" id="PIRSR602401-1"/>
    </source>
</evidence>
<keyword evidence="2 4" id="KW-0479">Metal-binding</keyword>
<dbReference type="InterPro" id="IPR050182">
    <property type="entry name" value="Cytochrome_P450_fam2"/>
</dbReference>
<dbReference type="Gene3D" id="1.10.630.10">
    <property type="entry name" value="Cytochrome P450"/>
    <property type="match status" value="1"/>
</dbReference>
<dbReference type="GO" id="GO:0006082">
    <property type="term" value="P:organic acid metabolic process"/>
    <property type="evidence" value="ECO:0007669"/>
    <property type="project" value="TreeGrafter"/>
</dbReference>
<accession>A0A267EZD2</accession>
<dbReference type="EMBL" id="NIVC01001588">
    <property type="protein sequence ID" value="PAA66112.1"/>
    <property type="molecule type" value="Genomic_DNA"/>
</dbReference>
<feature type="binding site" description="axial binding residue" evidence="4">
    <location>
        <position position="91"/>
    </location>
    <ligand>
        <name>heme</name>
        <dbReference type="ChEBI" id="CHEBI:30413"/>
    </ligand>
    <ligandPart>
        <name>Fe</name>
        <dbReference type="ChEBI" id="CHEBI:18248"/>
    </ligandPart>
</feature>
<evidence type="ECO:0000313" key="6">
    <source>
        <dbReference type="Proteomes" id="UP000215902"/>
    </source>
</evidence>
<sequence>MTSSGRSGRLDPRFLSLAAVGVFHRAKSEAVFHGYRIPKDTIIIPCVYVSNHDPRIWAKPDEFYPEHFLDQNGVFTGTGKNVPFLIGRRACAGEGLARMEVFLMFTAIMQRYRVSLDPEFVGKEAEILKGSLGVLRKPREHKLVFERR</sequence>
<protein>
    <submittedName>
        <fullName evidence="5">Uncharacterized protein</fullName>
    </submittedName>
</protein>
<dbReference type="GO" id="GO:0005737">
    <property type="term" value="C:cytoplasm"/>
    <property type="evidence" value="ECO:0007669"/>
    <property type="project" value="TreeGrafter"/>
</dbReference>
<dbReference type="GO" id="GO:0016712">
    <property type="term" value="F:oxidoreductase activity, acting on paired donors, with incorporation or reduction of molecular oxygen, reduced flavin or flavoprotein as one donor, and incorporation of one atom of oxygen"/>
    <property type="evidence" value="ECO:0007669"/>
    <property type="project" value="TreeGrafter"/>
</dbReference>
<evidence type="ECO:0000256" key="3">
    <source>
        <dbReference type="ARBA" id="ARBA00023004"/>
    </source>
</evidence>
<keyword evidence="3 4" id="KW-0408">Iron</keyword>
<proteinExistence type="inferred from homology"/>
<dbReference type="SUPFAM" id="SSF48264">
    <property type="entry name" value="Cytochrome P450"/>
    <property type="match status" value="1"/>
</dbReference>
<evidence type="ECO:0000256" key="1">
    <source>
        <dbReference type="ARBA" id="ARBA00010617"/>
    </source>
</evidence>
<dbReference type="GO" id="GO:0006805">
    <property type="term" value="P:xenobiotic metabolic process"/>
    <property type="evidence" value="ECO:0007669"/>
    <property type="project" value="TreeGrafter"/>
</dbReference>
<comment type="cofactor">
    <cofactor evidence="4">
        <name>heme</name>
        <dbReference type="ChEBI" id="CHEBI:30413"/>
    </cofactor>
</comment>
<dbReference type="PRINTS" id="PR00463">
    <property type="entry name" value="EP450I"/>
</dbReference>
<keyword evidence="6" id="KW-1185">Reference proteome</keyword>
<dbReference type="InterPro" id="IPR036396">
    <property type="entry name" value="Cyt_P450_sf"/>
</dbReference>
<evidence type="ECO:0000313" key="5">
    <source>
        <dbReference type="EMBL" id="PAA66112.1"/>
    </source>
</evidence>
<dbReference type="GO" id="GO:0020037">
    <property type="term" value="F:heme binding"/>
    <property type="evidence" value="ECO:0007669"/>
    <property type="project" value="InterPro"/>
</dbReference>
<dbReference type="InterPro" id="IPR001128">
    <property type="entry name" value="Cyt_P450"/>
</dbReference>
<evidence type="ECO:0000256" key="2">
    <source>
        <dbReference type="ARBA" id="ARBA00022723"/>
    </source>
</evidence>
<gene>
    <name evidence="5" type="ORF">BOX15_Mlig029965g1</name>
</gene>
<keyword evidence="4" id="KW-0349">Heme</keyword>
<dbReference type="PANTHER" id="PTHR24300">
    <property type="entry name" value="CYTOCHROME P450 508A4-RELATED"/>
    <property type="match status" value="1"/>
</dbReference>